<dbReference type="PANTHER" id="PTHR11370">
    <property type="entry name" value="DNA-REPAIR PROTEIN XRCC1"/>
    <property type="match status" value="1"/>
</dbReference>
<dbReference type="AlphaFoldDB" id="A0A6P8RH86"/>
<dbReference type="PANTHER" id="PTHR11370:SF4">
    <property type="entry name" value="DNA-REPAIR PROTEIN XRCC1 N-TERMINAL DOMAIN-CONTAINING PROTEIN"/>
    <property type="match status" value="1"/>
</dbReference>
<evidence type="ECO:0000313" key="3">
    <source>
        <dbReference type="Proteomes" id="UP000515159"/>
    </source>
</evidence>
<dbReference type="InterPro" id="IPR002706">
    <property type="entry name" value="Xrcc1_N"/>
</dbReference>
<dbReference type="Gene3D" id="2.60.120.260">
    <property type="entry name" value="Galactose-binding domain-like"/>
    <property type="match status" value="1"/>
</dbReference>
<feature type="domain" description="DNA-repair protein Xrcc1 N-terminal" evidence="2">
    <location>
        <begin position="1"/>
        <end position="156"/>
    </location>
</feature>
<dbReference type="SUPFAM" id="SSF49785">
    <property type="entry name" value="Galactose-binding domain-like"/>
    <property type="match status" value="1"/>
</dbReference>
<dbReference type="OrthoDB" id="25840at2759"/>
<feature type="region of interest" description="Disordered" evidence="1">
    <location>
        <begin position="250"/>
        <end position="356"/>
    </location>
</feature>
<reference evidence="4" key="1">
    <citation type="submission" date="2025-08" db="UniProtKB">
        <authorList>
            <consortium name="RefSeq"/>
        </authorList>
    </citation>
    <scope>IDENTIFICATION</scope>
</reference>
<evidence type="ECO:0000259" key="2">
    <source>
        <dbReference type="Pfam" id="PF01834"/>
    </source>
</evidence>
<dbReference type="GO" id="GO:0005634">
    <property type="term" value="C:nucleus"/>
    <property type="evidence" value="ECO:0007669"/>
    <property type="project" value="InterPro"/>
</dbReference>
<dbReference type="KEGG" id="gsh:117362180"/>
<proteinExistence type="predicted"/>
<feature type="compositionally biased region" description="Polar residues" evidence="1">
    <location>
        <begin position="185"/>
        <end position="195"/>
    </location>
</feature>
<dbReference type="GeneID" id="117362180"/>
<name>A0A6P8RH86_GEOSA</name>
<dbReference type="GO" id="GO:0006284">
    <property type="term" value="P:base-excision repair"/>
    <property type="evidence" value="ECO:0007669"/>
    <property type="project" value="TreeGrafter"/>
</dbReference>
<feature type="compositionally biased region" description="Low complexity" evidence="1">
    <location>
        <begin position="272"/>
        <end position="286"/>
    </location>
</feature>
<evidence type="ECO:0000256" key="1">
    <source>
        <dbReference type="SAM" id="MobiDB-lite"/>
    </source>
</evidence>
<dbReference type="Proteomes" id="UP000515159">
    <property type="component" value="Chromosome 6"/>
</dbReference>
<organism evidence="3 4">
    <name type="scientific">Geotrypetes seraphini</name>
    <name type="common">Gaboon caecilian</name>
    <name type="synonym">Caecilia seraphini</name>
    <dbReference type="NCBI Taxonomy" id="260995"/>
    <lineage>
        <taxon>Eukaryota</taxon>
        <taxon>Metazoa</taxon>
        <taxon>Chordata</taxon>
        <taxon>Craniata</taxon>
        <taxon>Vertebrata</taxon>
        <taxon>Euteleostomi</taxon>
        <taxon>Amphibia</taxon>
        <taxon>Gymnophiona</taxon>
        <taxon>Geotrypetes</taxon>
    </lineage>
</organism>
<evidence type="ECO:0000313" key="4">
    <source>
        <dbReference type="RefSeq" id="XP_033804028.1"/>
    </source>
</evidence>
<feature type="compositionally biased region" description="Basic and acidic residues" evidence="1">
    <location>
        <begin position="257"/>
        <end position="270"/>
    </location>
</feature>
<dbReference type="GO" id="GO:0000012">
    <property type="term" value="P:single strand break repair"/>
    <property type="evidence" value="ECO:0007669"/>
    <property type="project" value="InterPro"/>
</dbReference>
<sequence>MAPIKLRHVVSFSSQDPRYPVENLLRDSGVLPWLSCPRDRSRQLRVELQLEQASLFGYVDIVICPDFSGNCGSALLQIDVGRSSWPPDRPYVTLLPATTLMTPANCKLGENRTSVRMFKEGDFLPASLSEKWDRVRITCSQPFHKHSQFGLSFLRFRTPLDEEKNEMTEGQRMSENETLHRESDTTPWLSNPSVRRTFFPETQTSAVEETLKSRLQQLDPGSAPHIGNSVCLSRTARMVILAARSRRLIFPPGGSRSVEERKYPQEEDRGASVSHSESGSCPESSGAPPMKKVQQMPSSKRKARQESNRGRFVSRTSPGGLRQRTRGGKGQKGQNGISQMRSTAVESGPRRGEEAGSCPICGGSFQLDFLPLHASRCGEVVDLEESSSSSEEALHSGGISFSHTEESPWVSCPLCGFRYSASVIEQHASRCGEQESSGTSSPWVE</sequence>
<feature type="compositionally biased region" description="Basic and acidic residues" evidence="1">
    <location>
        <begin position="164"/>
        <end position="184"/>
    </location>
</feature>
<dbReference type="RefSeq" id="XP_033804028.1">
    <property type="nucleotide sequence ID" value="XM_033948137.1"/>
</dbReference>
<accession>A0A6P8RH86</accession>
<dbReference type="Pfam" id="PF01834">
    <property type="entry name" value="XRCC1_N"/>
    <property type="match status" value="1"/>
</dbReference>
<feature type="region of interest" description="Disordered" evidence="1">
    <location>
        <begin position="164"/>
        <end position="195"/>
    </location>
</feature>
<dbReference type="InterPro" id="IPR008979">
    <property type="entry name" value="Galactose-bd-like_sf"/>
</dbReference>
<gene>
    <name evidence="4" type="primary">LOC117362180</name>
</gene>
<keyword evidence="3" id="KW-1185">Reference proteome</keyword>
<dbReference type="InParanoid" id="A0A6P8RH86"/>
<protein>
    <submittedName>
        <fullName evidence="4">Short transient receptor potential channel 2-like protein isoform X1</fullName>
    </submittedName>
</protein>
<dbReference type="FunFam" id="2.60.120.260:FF:000025">
    <property type="entry name" value="DNA repair protein XRCC1 isoform X1"/>
    <property type="match status" value="1"/>
</dbReference>
<dbReference type="GO" id="GO:0003684">
    <property type="term" value="F:damaged DNA binding"/>
    <property type="evidence" value="ECO:0007669"/>
    <property type="project" value="InterPro"/>
</dbReference>
<dbReference type="CTD" id="100133315"/>